<evidence type="ECO:0000256" key="2">
    <source>
        <dbReference type="ARBA" id="ARBA00022801"/>
    </source>
</evidence>
<keyword evidence="1" id="KW-0645">Protease</keyword>
<dbReference type="PANTHER" id="PTHR24276:SF91">
    <property type="entry name" value="AT26814P-RELATED"/>
    <property type="match status" value="1"/>
</dbReference>
<keyword evidence="4" id="KW-1015">Disulfide bond</keyword>
<evidence type="ECO:0000313" key="7">
    <source>
        <dbReference type="EMBL" id="KAF7994091.1"/>
    </source>
</evidence>
<gene>
    <name evidence="7" type="ORF">HCN44_011360</name>
</gene>
<keyword evidence="5" id="KW-0732">Signal</keyword>
<name>A0A834XWI8_APHGI</name>
<dbReference type="Pfam" id="PF00089">
    <property type="entry name" value="Trypsin"/>
    <property type="match status" value="4"/>
</dbReference>
<keyword evidence="8" id="KW-1185">Reference proteome</keyword>
<dbReference type="AlphaFoldDB" id="A0A834XWI8"/>
<keyword evidence="3" id="KW-0720">Serine protease</keyword>
<dbReference type="InterPro" id="IPR001254">
    <property type="entry name" value="Trypsin_dom"/>
</dbReference>
<keyword evidence="2" id="KW-0378">Hydrolase</keyword>
<dbReference type="FunFam" id="2.40.10.10:FF:000068">
    <property type="entry name" value="transmembrane protease serine 2"/>
    <property type="match status" value="1"/>
</dbReference>
<dbReference type="SUPFAM" id="SSF50494">
    <property type="entry name" value="Trypsin-like serine proteases"/>
    <property type="match status" value="4"/>
</dbReference>
<feature type="domain" description="Peptidase S1" evidence="6">
    <location>
        <begin position="241"/>
        <end position="464"/>
    </location>
</feature>
<feature type="domain" description="Peptidase S1" evidence="6">
    <location>
        <begin position="474"/>
        <end position="887"/>
    </location>
</feature>
<dbReference type="Proteomes" id="UP000639338">
    <property type="component" value="Unassembled WGS sequence"/>
</dbReference>
<dbReference type="InterPro" id="IPR009003">
    <property type="entry name" value="Peptidase_S1_PA"/>
</dbReference>
<evidence type="ECO:0000256" key="5">
    <source>
        <dbReference type="SAM" id="SignalP"/>
    </source>
</evidence>
<dbReference type="PROSITE" id="PS50240">
    <property type="entry name" value="TRYPSIN_DOM"/>
    <property type="match status" value="3"/>
</dbReference>
<feature type="signal peptide" evidence="5">
    <location>
        <begin position="1"/>
        <end position="21"/>
    </location>
</feature>
<evidence type="ECO:0000256" key="4">
    <source>
        <dbReference type="ARBA" id="ARBA00023157"/>
    </source>
</evidence>
<dbReference type="Gene3D" id="2.40.10.10">
    <property type="entry name" value="Trypsin-like serine proteases"/>
    <property type="match status" value="4"/>
</dbReference>
<organism evidence="7 8">
    <name type="scientific">Aphidius gifuensis</name>
    <name type="common">Parasitoid wasp</name>
    <dbReference type="NCBI Taxonomy" id="684658"/>
    <lineage>
        <taxon>Eukaryota</taxon>
        <taxon>Metazoa</taxon>
        <taxon>Ecdysozoa</taxon>
        <taxon>Arthropoda</taxon>
        <taxon>Hexapoda</taxon>
        <taxon>Insecta</taxon>
        <taxon>Pterygota</taxon>
        <taxon>Neoptera</taxon>
        <taxon>Endopterygota</taxon>
        <taxon>Hymenoptera</taxon>
        <taxon>Apocrita</taxon>
        <taxon>Ichneumonoidea</taxon>
        <taxon>Braconidae</taxon>
        <taxon>Aphidiinae</taxon>
        <taxon>Aphidius</taxon>
    </lineage>
</organism>
<dbReference type="OrthoDB" id="8189841at2759"/>
<dbReference type="InterPro" id="IPR050430">
    <property type="entry name" value="Peptidase_S1"/>
</dbReference>
<reference evidence="7 8" key="1">
    <citation type="submission" date="2020-08" db="EMBL/GenBank/DDBJ databases">
        <title>Aphidius gifuensis genome sequencing and assembly.</title>
        <authorList>
            <person name="Du Z."/>
        </authorList>
    </citation>
    <scope>NUCLEOTIDE SEQUENCE [LARGE SCALE GENOMIC DNA]</scope>
    <source>
        <strain evidence="7">YNYX2018</strain>
        <tissue evidence="7">Adults</tissue>
    </source>
</reference>
<proteinExistence type="predicted"/>
<evidence type="ECO:0000256" key="3">
    <source>
        <dbReference type="ARBA" id="ARBA00022825"/>
    </source>
</evidence>
<dbReference type="GO" id="GO:0006508">
    <property type="term" value="P:proteolysis"/>
    <property type="evidence" value="ECO:0007669"/>
    <property type="project" value="UniProtKB-KW"/>
</dbReference>
<sequence>MKFFIILSMMYLVNHDSVVQAKLPNKITGGRPTTLTAHPYHVSVYYNDHVMCTGSIISHRHILTSASCVLLEVDSMLSVIGNVYVLTGSNDPDNTRGLREFYQVDTVTWHNNYMPRRFWRNDIAILQLEKEITFLSTRSRITLPQYLLRYKKIFTLTNWGVDQSSTNNDKRLQYIYVSGQTNLECHEEFPLFYLNYRTQGCAKAIFFENSGTTLGDGGAALVHTNQVIGIVIVQAKLPNKLTGGRPTTLTAYPYHVSVYFNGHVICTGSIISHRHILTSASCVLLEVDRIISAVGNIEVLTGSNDSDNTRGLREFYQVYAVIWHDNYIPSYYWKNDIAVLILERAITFLPTRSRVDISDRPLRYNAILNLVNWGNDPSSINDDKYLQQILVTGKSSFECQKIFPLFTLNYKTQGCAIIDIKNAGITLGDSGAALIYDTKVVGIVTGILPEKPQFVIYTKIYPYVVVQAKLPNKITGGRPTTLTAHPYHVSVYFNSHVMCTGSIISHRHILTSASCVLLEVDGMFTAIGNIEVLTGSNDLSDSRGLRQFHQVYAVIWHDYYMPHRFWRNDIAILHLERAITYLTTRSKVGLPDRALRFNAILNLVNWGNDPSSTNNDKYLQHIYVAGQKNSECQKIFPDFLLDYRTQVVHANIPNKLVGGIRTSLSKHVFHASIQHHKHIICVGSIITKQHILTSASCVVQREKKSTVVAGNLEVLVGSSDTPDEMTNREIHLVKSVIFHKDYTPTQVWKNDIAILSLENFLKFSSNCWSIFLSKNPSYDNVMSLTNWGNDVSRENEDKYFQSIYASERSNGQCHVSFPKFILDFTTQGCADTVFFFISGVTLGDGGTALVYDHSLKGIATAFIPGDRKSFIFTKIIPFQNFIQSVIEKY</sequence>
<comment type="caution">
    <text evidence="7">The sequence shown here is derived from an EMBL/GenBank/DDBJ whole genome shotgun (WGS) entry which is preliminary data.</text>
</comment>
<dbReference type="EMBL" id="JACMRX010000003">
    <property type="protein sequence ID" value="KAF7994091.1"/>
    <property type="molecule type" value="Genomic_DNA"/>
</dbReference>
<evidence type="ECO:0000256" key="1">
    <source>
        <dbReference type="ARBA" id="ARBA00022670"/>
    </source>
</evidence>
<evidence type="ECO:0000313" key="8">
    <source>
        <dbReference type="Proteomes" id="UP000639338"/>
    </source>
</evidence>
<dbReference type="SMART" id="SM00020">
    <property type="entry name" value="Tryp_SPc"/>
    <property type="match status" value="3"/>
</dbReference>
<dbReference type="GO" id="GO:0004252">
    <property type="term" value="F:serine-type endopeptidase activity"/>
    <property type="evidence" value="ECO:0007669"/>
    <property type="project" value="InterPro"/>
</dbReference>
<evidence type="ECO:0000259" key="6">
    <source>
        <dbReference type="PROSITE" id="PS50240"/>
    </source>
</evidence>
<dbReference type="PANTHER" id="PTHR24276">
    <property type="entry name" value="POLYSERASE-RELATED"/>
    <property type="match status" value="1"/>
</dbReference>
<accession>A0A834XWI8</accession>
<dbReference type="InterPro" id="IPR043504">
    <property type="entry name" value="Peptidase_S1_PA_chymotrypsin"/>
</dbReference>
<feature type="chain" id="PRO_5032791601" description="Peptidase S1 domain-containing protein" evidence="5">
    <location>
        <begin position="22"/>
        <end position="889"/>
    </location>
</feature>
<feature type="domain" description="Peptidase S1" evidence="6">
    <location>
        <begin position="27"/>
        <end position="242"/>
    </location>
</feature>
<protein>
    <recommendedName>
        <fullName evidence="6">Peptidase S1 domain-containing protein</fullName>
    </recommendedName>
</protein>